<dbReference type="InterPro" id="IPR036182">
    <property type="entry name" value="PCuAC_sf"/>
</dbReference>
<name>I0LD91_9ACTN</name>
<dbReference type="PROSITE" id="PS51318">
    <property type="entry name" value="TAT"/>
    <property type="match status" value="1"/>
</dbReference>
<dbReference type="eggNOG" id="COG2847">
    <property type="taxonomic scope" value="Bacteria"/>
</dbReference>
<evidence type="ECO:0008006" key="5">
    <source>
        <dbReference type="Google" id="ProtNLM"/>
    </source>
</evidence>
<evidence type="ECO:0000313" key="3">
    <source>
        <dbReference type="EMBL" id="CCH21788.1"/>
    </source>
</evidence>
<evidence type="ECO:0000313" key="4">
    <source>
        <dbReference type="Proteomes" id="UP000003448"/>
    </source>
</evidence>
<dbReference type="InterPro" id="IPR006311">
    <property type="entry name" value="TAT_signal"/>
</dbReference>
<sequence length="273" mass="26936">MTRSIRGSRRAALLLSGMAAATSLLASGCGAGQIAETALKEPSVQGVNLTTPNGAYSVRGLLVTYPGTEGYRAGQDAPLNAVIYNDSKSTVTVTVTTQGAREVVISDGSASPTPSASESASATPSTASESASATPSTSASGSATPSAPESRSASPSATPSETGSSSATPSAPESARASGSASPAAPGQPARIELAPLSYLQLNSEATTQLRLVGLTEALRSGQNVVVTFDFGNGNTVTGQAPIAVPLTPAAPASPIIEREGGYEGGEGGTTHD</sequence>
<comment type="caution">
    <text evidence="3">The sequence shown here is derived from an EMBL/GenBank/DDBJ whole genome shotgun (WGS) entry which is preliminary data.</text>
</comment>
<dbReference type="Proteomes" id="UP000003448">
    <property type="component" value="Unassembled WGS sequence"/>
</dbReference>
<keyword evidence="2" id="KW-0732">Signal</keyword>
<protein>
    <recommendedName>
        <fullName evidence="5">Lipoprotein</fullName>
    </recommendedName>
</protein>
<dbReference type="EMBL" id="CAIE01000044">
    <property type="protein sequence ID" value="CCH21788.1"/>
    <property type="molecule type" value="Genomic_DNA"/>
</dbReference>
<accession>I0LD91</accession>
<dbReference type="AlphaFoldDB" id="I0LD91"/>
<keyword evidence="4" id="KW-1185">Reference proteome</keyword>
<proteinExistence type="predicted"/>
<organism evidence="3 4">
    <name type="scientific">Micromonospora lupini str. Lupac 08</name>
    <dbReference type="NCBI Taxonomy" id="1150864"/>
    <lineage>
        <taxon>Bacteria</taxon>
        <taxon>Bacillati</taxon>
        <taxon>Actinomycetota</taxon>
        <taxon>Actinomycetes</taxon>
        <taxon>Micromonosporales</taxon>
        <taxon>Micromonosporaceae</taxon>
        <taxon>Micromonospora</taxon>
    </lineage>
</organism>
<evidence type="ECO:0000256" key="1">
    <source>
        <dbReference type="SAM" id="MobiDB-lite"/>
    </source>
</evidence>
<dbReference type="PROSITE" id="PS51257">
    <property type="entry name" value="PROKAR_LIPOPROTEIN"/>
    <property type="match status" value="1"/>
</dbReference>
<dbReference type="OrthoDB" id="3380373at2"/>
<reference evidence="4" key="1">
    <citation type="journal article" date="2012" name="J. Bacteriol.">
        <title>Genome Sequence of Micromonospora lupini Lupac 08, Isolated from Root Nodules of Lupinus angustifolius.</title>
        <authorList>
            <person name="Alonso-Vega P."/>
            <person name="Normand P."/>
            <person name="Bacigalupe R."/>
            <person name="Pujic P."/>
            <person name="Lajus A."/>
            <person name="Vallenet D."/>
            <person name="Carro L."/>
            <person name="Coll P."/>
            <person name="Trujillo M.E."/>
        </authorList>
    </citation>
    <scope>NUCLEOTIDE SEQUENCE [LARGE SCALE GENOMIC DNA]</scope>
    <source>
        <strain evidence="4">Lupac 08</strain>
    </source>
</reference>
<dbReference type="RefSeq" id="WP_007466045.1">
    <property type="nucleotide sequence ID" value="NZ_HF570108.1"/>
</dbReference>
<feature type="region of interest" description="Disordered" evidence="1">
    <location>
        <begin position="105"/>
        <end position="188"/>
    </location>
</feature>
<feature type="signal peptide" evidence="2">
    <location>
        <begin position="1"/>
        <end position="26"/>
    </location>
</feature>
<gene>
    <name evidence="3" type="ORF">MILUP08_46688</name>
</gene>
<feature type="compositionally biased region" description="Low complexity" evidence="1">
    <location>
        <begin position="109"/>
        <end position="188"/>
    </location>
</feature>
<dbReference type="STRING" id="1150864.MILUP08_46688"/>
<dbReference type="Gene3D" id="2.60.40.1890">
    <property type="entry name" value="PCu(A)C copper chaperone"/>
    <property type="match status" value="1"/>
</dbReference>
<evidence type="ECO:0000256" key="2">
    <source>
        <dbReference type="SAM" id="SignalP"/>
    </source>
</evidence>
<feature type="chain" id="PRO_5039574551" description="Lipoprotein" evidence="2">
    <location>
        <begin position="27"/>
        <end position="273"/>
    </location>
</feature>